<protein>
    <submittedName>
        <fullName evidence="3">HMP/thiamine permease protein YkoE</fullName>
    </submittedName>
</protein>
<feature type="region of interest" description="Disordered" evidence="1">
    <location>
        <begin position="1"/>
        <end position="25"/>
    </location>
</feature>
<keyword evidence="2" id="KW-1133">Transmembrane helix</keyword>
<feature type="transmembrane region" description="Helical" evidence="2">
    <location>
        <begin position="200"/>
        <end position="221"/>
    </location>
</feature>
<dbReference type="KEGG" id="cuo:CUROG_08435"/>
<feature type="transmembrane region" description="Helical" evidence="2">
    <location>
        <begin position="57"/>
        <end position="77"/>
    </location>
</feature>
<dbReference type="EMBL" id="CP045032">
    <property type="protein sequence ID" value="QFQ03035.1"/>
    <property type="molecule type" value="Genomic_DNA"/>
</dbReference>
<accession>A0A5J6ZBJ1</accession>
<dbReference type="Proteomes" id="UP000326711">
    <property type="component" value="Chromosome"/>
</dbReference>
<sequence length="244" mass="26246">MWAEREDRERRSRPLEPDPAHTGERESAFIVSTREFSPTTNHRTDVVVPTRSLSWRVVDIIIAAVLGVACGLIFWVWNSIGGAGYSAFDAVTPGFGGLLTGVWLLGGVLGGIIVRKPGAALIVELIAASVSAGIGNQWGIETLYSGAAQGLGAEFIFLIFAYKRYSLLIAILAGMSANAFEWVLELFVSSNLAMSWTYNIIYLACMLVSGALLAGVLGWYLMKGLAATGALDRFAAGRERRAEV</sequence>
<reference evidence="4" key="1">
    <citation type="submission" date="2019-10" db="EMBL/GenBank/DDBJ databases">
        <title>Complete genome sequence of Corynebacterium urogenitalis DSM 108747, isolated from the genital tract of a cow.</title>
        <authorList>
            <person name="Ruckert C."/>
            <person name="Ballas P."/>
            <person name="Wagener K."/>
            <person name="Drillich M."/>
            <person name="Kaempfer P."/>
            <person name="Busse H.-J."/>
            <person name="Ehling-Schulz M."/>
        </authorList>
    </citation>
    <scope>NUCLEOTIDE SEQUENCE [LARGE SCALE GENOMIC DNA]</scope>
    <source>
        <strain evidence="4">LMM 1652</strain>
    </source>
</reference>
<dbReference type="AlphaFoldDB" id="A0A5J6ZBJ1"/>
<organism evidence="3 4">
    <name type="scientific">Corynebacterium urogenitale</name>
    <dbReference type="NCBI Taxonomy" id="2487892"/>
    <lineage>
        <taxon>Bacteria</taxon>
        <taxon>Bacillati</taxon>
        <taxon>Actinomycetota</taxon>
        <taxon>Actinomycetes</taxon>
        <taxon>Mycobacteriales</taxon>
        <taxon>Corynebacteriaceae</taxon>
        <taxon>Corynebacterium</taxon>
    </lineage>
</organism>
<evidence type="ECO:0000313" key="4">
    <source>
        <dbReference type="Proteomes" id="UP000326711"/>
    </source>
</evidence>
<evidence type="ECO:0000256" key="1">
    <source>
        <dbReference type="SAM" id="MobiDB-lite"/>
    </source>
</evidence>
<gene>
    <name evidence="3" type="primary">ykoE</name>
    <name evidence="3" type="ORF">CUROG_08435</name>
</gene>
<feature type="transmembrane region" description="Helical" evidence="2">
    <location>
        <begin position="167"/>
        <end position="188"/>
    </location>
</feature>
<dbReference type="Pfam" id="PF09819">
    <property type="entry name" value="ABC_cobalt"/>
    <property type="match status" value="1"/>
</dbReference>
<proteinExistence type="predicted"/>
<evidence type="ECO:0000313" key="3">
    <source>
        <dbReference type="EMBL" id="QFQ03035.1"/>
    </source>
</evidence>
<evidence type="ECO:0000256" key="2">
    <source>
        <dbReference type="SAM" id="Phobius"/>
    </source>
</evidence>
<name>A0A5J6ZBJ1_9CORY</name>
<keyword evidence="2" id="KW-0472">Membrane</keyword>
<feature type="transmembrane region" description="Helical" evidence="2">
    <location>
        <begin position="97"/>
        <end position="114"/>
    </location>
</feature>
<keyword evidence="4" id="KW-1185">Reference proteome</keyword>
<dbReference type="InterPro" id="IPR017195">
    <property type="entry name" value="ABC_thiamin-permease_prd"/>
</dbReference>
<keyword evidence="2" id="KW-0812">Transmembrane</keyword>